<keyword evidence="2" id="KW-1185">Reference proteome</keyword>
<name>A0A4R4ZPP8_9ACTN</name>
<gene>
    <name evidence="1" type="ORF">E1263_10390</name>
</gene>
<dbReference type="EMBL" id="SMKX01000022">
    <property type="protein sequence ID" value="TDD60675.1"/>
    <property type="molecule type" value="Genomic_DNA"/>
</dbReference>
<accession>A0A4R4ZPP8</accession>
<dbReference type="AlphaFoldDB" id="A0A4R4ZPP8"/>
<proteinExistence type="predicted"/>
<comment type="caution">
    <text evidence="1">The sequence shown here is derived from an EMBL/GenBank/DDBJ whole genome shotgun (WGS) entry which is preliminary data.</text>
</comment>
<dbReference type="OrthoDB" id="9823530at2"/>
<evidence type="ECO:0000313" key="1">
    <source>
        <dbReference type="EMBL" id="TDD60675.1"/>
    </source>
</evidence>
<protein>
    <submittedName>
        <fullName evidence="1">Uncharacterized protein</fullName>
    </submittedName>
</protein>
<reference evidence="1 2" key="1">
    <citation type="submission" date="2019-03" db="EMBL/GenBank/DDBJ databases">
        <title>Draft genome sequences of novel Actinobacteria.</title>
        <authorList>
            <person name="Sahin N."/>
            <person name="Ay H."/>
            <person name="Saygin H."/>
        </authorList>
    </citation>
    <scope>NUCLEOTIDE SEQUENCE [LARGE SCALE GENOMIC DNA]</scope>
    <source>
        <strain evidence="1 2">JCM 13523</strain>
    </source>
</reference>
<organism evidence="1 2">
    <name type="scientific">Kribbella antibiotica</name>
    <dbReference type="NCBI Taxonomy" id="190195"/>
    <lineage>
        <taxon>Bacteria</taxon>
        <taxon>Bacillati</taxon>
        <taxon>Actinomycetota</taxon>
        <taxon>Actinomycetes</taxon>
        <taxon>Propionibacteriales</taxon>
        <taxon>Kribbellaceae</taxon>
        <taxon>Kribbella</taxon>
    </lineage>
</organism>
<dbReference type="Proteomes" id="UP000295124">
    <property type="component" value="Unassembled WGS sequence"/>
</dbReference>
<sequence>MIISLRSRPQLGRASAVGVNGWRLTCTSDSALVVHVAGAVAILFARAIGPTALAELAVDACLTDGKDPVAMLSEARARLAREGRVLDAVAVQSAAVVLTPERTGAIAVSGGLPVYLISDGYAARIDPDVAQSNRVEVRDFTLAAGQQLLLVDEPLEDKGIALDWQPSYGGSGIELLTERAGGFVVGVSVS</sequence>
<evidence type="ECO:0000313" key="2">
    <source>
        <dbReference type="Proteomes" id="UP000295124"/>
    </source>
</evidence>
<dbReference type="RefSeq" id="WP_132167000.1">
    <property type="nucleotide sequence ID" value="NZ_SMKX01000022.1"/>
</dbReference>